<comment type="caution">
    <text evidence="1">The sequence shown here is derived from an EMBL/GenBank/DDBJ whole genome shotgun (WGS) entry which is preliminary data.</text>
</comment>
<dbReference type="Proteomes" id="UP001054821">
    <property type="component" value="Chromosome 7"/>
</dbReference>
<evidence type="ECO:0000313" key="1">
    <source>
        <dbReference type="EMBL" id="KAI5317961.1"/>
    </source>
</evidence>
<sequence>MRHSSSSSSFSFLLSISQPRKPSTYSPTQLHTGRSSSAGAVELLEGRAAGRKLPTYFDLAWLELFFWVGHHEITGMVDTSIAGMEDASIASFVCMFRSEECLD</sequence>
<reference evidence="1 2" key="1">
    <citation type="journal article" date="2022" name="G3 (Bethesda)">
        <title>Whole-genome sequence and methylome profiling of the almond [Prunus dulcis (Mill.) D.A. Webb] cultivar 'Nonpareil'.</title>
        <authorList>
            <person name="D'Amico-Willman K.M."/>
            <person name="Ouma W.Z."/>
            <person name="Meulia T."/>
            <person name="Sideli G.M."/>
            <person name="Gradziel T.M."/>
            <person name="Fresnedo-Ramirez J."/>
        </authorList>
    </citation>
    <scope>NUCLEOTIDE SEQUENCE [LARGE SCALE GENOMIC DNA]</scope>
    <source>
        <strain evidence="1">Clone GOH B32 T37-40</strain>
    </source>
</reference>
<proteinExistence type="predicted"/>
<keyword evidence="2" id="KW-1185">Reference proteome</keyword>
<protein>
    <submittedName>
        <fullName evidence="1">Uncharacterized protein</fullName>
    </submittedName>
</protein>
<dbReference type="AlphaFoldDB" id="A0AAD4YQN0"/>
<accession>A0AAD4YQN0</accession>
<organism evidence="1 2">
    <name type="scientific">Prunus dulcis</name>
    <name type="common">Almond</name>
    <name type="synonym">Amygdalus dulcis</name>
    <dbReference type="NCBI Taxonomy" id="3755"/>
    <lineage>
        <taxon>Eukaryota</taxon>
        <taxon>Viridiplantae</taxon>
        <taxon>Streptophyta</taxon>
        <taxon>Embryophyta</taxon>
        <taxon>Tracheophyta</taxon>
        <taxon>Spermatophyta</taxon>
        <taxon>Magnoliopsida</taxon>
        <taxon>eudicotyledons</taxon>
        <taxon>Gunneridae</taxon>
        <taxon>Pentapetalae</taxon>
        <taxon>rosids</taxon>
        <taxon>fabids</taxon>
        <taxon>Rosales</taxon>
        <taxon>Rosaceae</taxon>
        <taxon>Amygdaloideae</taxon>
        <taxon>Amygdaleae</taxon>
        <taxon>Prunus</taxon>
    </lineage>
</organism>
<dbReference type="EMBL" id="JAJFAZ020000007">
    <property type="protein sequence ID" value="KAI5317961.1"/>
    <property type="molecule type" value="Genomic_DNA"/>
</dbReference>
<name>A0AAD4YQN0_PRUDU</name>
<evidence type="ECO:0000313" key="2">
    <source>
        <dbReference type="Proteomes" id="UP001054821"/>
    </source>
</evidence>
<gene>
    <name evidence="1" type="ORF">L3X38_037668</name>
</gene>